<keyword evidence="2" id="KW-1185">Reference proteome</keyword>
<reference evidence="1 2" key="1">
    <citation type="submission" date="2018-06" db="EMBL/GenBank/DDBJ databases">
        <title>Comparative genomics reveals the genomic features of Rhizophagus irregularis, R. cerebriforme, R. diaphanum and Gigaspora rosea, and their symbiotic lifestyle signature.</title>
        <authorList>
            <person name="Morin E."/>
            <person name="San Clemente H."/>
            <person name="Chen E.C.H."/>
            <person name="De La Providencia I."/>
            <person name="Hainaut M."/>
            <person name="Kuo A."/>
            <person name="Kohler A."/>
            <person name="Murat C."/>
            <person name="Tang N."/>
            <person name="Roy S."/>
            <person name="Loubradou J."/>
            <person name="Henrissat B."/>
            <person name="Grigoriev I.V."/>
            <person name="Corradi N."/>
            <person name="Roux C."/>
            <person name="Martin F.M."/>
        </authorList>
    </citation>
    <scope>NUCLEOTIDE SEQUENCE [LARGE SCALE GENOMIC DNA]</scope>
    <source>
        <strain evidence="1 2">DAOM 227022</strain>
    </source>
</reference>
<name>A0A397TJK1_9GLOM</name>
<dbReference type="OrthoDB" id="2367483at2759"/>
<evidence type="ECO:0000313" key="2">
    <source>
        <dbReference type="Proteomes" id="UP000265703"/>
    </source>
</evidence>
<comment type="caution">
    <text evidence="1">The sequence shown here is derived from an EMBL/GenBank/DDBJ whole genome shotgun (WGS) entry which is preliminary data.</text>
</comment>
<gene>
    <name evidence="1" type="ORF">C1645_750165</name>
</gene>
<protein>
    <submittedName>
        <fullName evidence="1">Uncharacterized protein</fullName>
    </submittedName>
</protein>
<dbReference type="EMBL" id="QKYT01000016">
    <property type="protein sequence ID" value="RIA98400.1"/>
    <property type="molecule type" value="Genomic_DNA"/>
</dbReference>
<accession>A0A397TJK1</accession>
<dbReference type="Proteomes" id="UP000265703">
    <property type="component" value="Unassembled WGS sequence"/>
</dbReference>
<organism evidence="1 2">
    <name type="scientific">Glomus cerebriforme</name>
    <dbReference type="NCBI Taxonomy" id="658196"/>
    <lineage>
        <taxon>Eukaryota</taxon>
        <taxon>Fungi</taxon>
        <taxon>Fungi incertae sedis</taxon>
        <taxon>Mucoromycota</taxon>
        <taxon>Glomeromycotina</taxon>
        <taxon>Glomeromycetes</taxon>
        <taxon>Glomerales</taxon>
        <taxon>Glomeraceae</taxon>
        <taxon>Glomus</taxon>
    </lineage>
</organism>
<evidence type="ECO:0000313" key="1">
    <source>
        <dbReference type="EMBL" id="RIA98400.1"/>
    </source>
</evidence>
<proteinExistence type="predicted"/>
<dbReference type="AlphaFoldDB" id="A0A397TJK1"/>
<sequence>SLNSTSTFYDFTEAIDKRYQKEIKYCQLMDFKIKYIPIGLLHMHILSQFFLSVDKIIDLQTETMNENFIEDIVDEPQIILKAILDNMNILNIIETYICTCIESITKGIIYDILMKLNNTLDDLLVFIALESFTKINTILLTFGIIFSIAKTAINIALETECNTELIKLLKDFILNKKRNCDEDSIELEDNKDIENNNQISDIEISERNHVIYEITNQTNIQEDEDNYIILRSQ</sequence>
<feature type="non-terminal residue" evidence="1">
    <location>
        <position position="1"/>
    </location>
</feature>
<dbReference type="STRING" id="658196.A0A397TJK1"/>